<dbReference type="PANTHER" id="PTHR30288:SF0">
    <property type="entry name" value="FLAGELLAR HOOK-ASSOCIATED PROTEIN 2"/>
    <property type="match status" value="1"/>
</dbReference>
<evidence type="ECO:0000259" key="6">
    <source>
        <dbReference type="Pfam" id="PF02465"/>
    </source>
</evidence>
<dbReference type="PANTHER" id="PTHR30288">
    <property type="entry name" value="FLAGELLAR CAP/ASSEMBLY PROTEIN FLID"/>
    <property type="match status" value="1"/>
</dbReference>
<protein>
    <recommendedName>
        <fullName evidence="5">Flagellar hook-associated protein 2</fullName>
        <shortName evidence="5">HAP2</shortName>
    </recommendedName>
    <alternativeName>
        <fullName evidence="5">Flagellar cap protein</fullName>
    </alternativeName>
</protein>
<dbReference type="Pfam" id="PF07196">
    <property type="entry name" value="Flagellin_IN"/>
    <property type="match status" value="1"/>
</dbReference>
<dbReference type="GO" id="GO:0071973">
    <property type="term" value="P:bacterial-type flagellum-dependent cell motility"/>
    <property type="evidence" value="ECO:0007669"/>
    <property type="project" value="TreeGrafter"/>
</dbReference>
<dbReference type="InterPro" id="IPR003481">
    <property type="entry name" value="FliD_N"/>
</dbReference>
<evidence type="ECO:0000256" key="2">
    <source>
        <dbReference type="ARBA" id="ARBA00011255"/>
    </source>
</evidence>
<comment type="subunit">
    <text evidence="2 5">Homopentamer.</text>
</comment>
<dbReference type="GO" id="GO:0005576">
    <property type="term" value="C:extracellular region"/>
    <property type="evidence" value="ECO:0007669"/>
    <property type="project" value="UniProtKB-SubCell"/>
</dbReference>
<accession>A0A239EFK5</accession>
<evidence type="ECO:0000256" key="4">
    <source>
        <dbReference type="ARBA" id="ARBA00023143"/>
    </source>
</evidence>
<comment type="function">
    <text evidence="5">Required for morphogenesis and for the elongation of the flagellar filament by facilitating polymerization of the flagellin monomers at the tip of growing filament. Forms a capping structure, which prevents flagellin subunits (transported through the central channel of the flagellum) from leaking out without polymerization at the distal end.</text>
</comment>
<sequence>MTSIAASLGIGSGLDTASLIDQLSAASKTPKENLLKKREETNTAKISALGSIVGGIDGFATALGSLISGGTLFTQATSSDSSIVGTTAIAGARIGGLAAQLEVKQLAAAQSIVSANVAGTNNPIGQGKITLTTASGTFDITINSANDSLLGLARAINAASAGVTASILEDTAGSRIVLKGATGDAQSFKLAVDPAADAGLQQFAFDPATYDPATATGMTLAQKAQDAIVKLDGVEVRRVANSFSDLIPGVKIDLKKAAVGTTVAIGAQRQTDVIAQAVNDFVAAYNELKSILDEATAPSTGVLRGDVGIRDMQRQLSRLTSTVLSSAGGPSTLAEIGVRTERNGTLSVDSARLTEMLEKDPDGVEAMFNPGQTASSPLIKIVSPYGRAKPGTYTVSDLVAGDLVNPASGKIGGHSAIAAGGQLISSIGAPSKGLIIEPLGNLAEGTITIDLGVGGALQAIRDALRASGGPLASSQNRLTTETKTIAEDRERMETREESYRVQLVKQFTTMDSRVSAFKATQSYLDQQIKMWTNSQDG</sequence>
<dbReference type="GO" id="GO:0009421">
    <property type="term" value="C:bacterial-type flagellum filament cap"/>
    <property type="evidence" value="ECO:0007669"/>
    <property type="project" value="InterPro"/>
</dbReference>
<dbReference type="GO" id="GO:0009424">
    <property type="term" value="C:bacterial-type flagellum hook"/>
    <property type="evidence" value="ECO:0007669"/>
    <property type="project" value="UniProtKB-UniRule"/>
</dbReference>
<keyword evidence="9" id="KW-1185">Reference proteome</keyword>
<comment type="similarity">
    <text evidence="1 5">Belongs to the FliD family.</text>
</comment>
<dbReference type="AlphaFoldDB" id="A0A239EFK5"/>
<reference evidence="9" key="1">
    <citation type="submission" date="2017-06" db="EMBL/GenBank/DDBJ databases">
        <authorList>
            <person name="Varghese N."/>
            <person name="Submissions S."/>
        </authorList>
    </citation>
    <scope>NUCLEOTIDE SEQUENCE [LARGE SCALE GENOMIC DNA]</scope>
    <source>
        <strain evidence="9">LNB2</strain>
    </source>
</reference>
<dbReference type="Proteomes" id="UP000198281">
    <property type="component" value="Unassembled WGS sequence"/>
</dbReference>
<comment type="subcellular location">
    <subcellularLocation>
        <location evidence="5">Secreted</location>
    </subcellularLocation>
    <subcellularLocation>
        <location evidence="5">Bacterial flagellum</location>
    </subcellularLocation>
</comment>
<dbReference type="InterPro" id="IPR010810">
    <property type="entry name" value="Flagellin_hook_IN_motif"/>
</dbReference>
<dbReference type="Pfam" id="PF02465">
    <property type="entry name" value="FliD_N"/>
    <property type="match status" value="1"/>
</dbReference>
<dbReference type="InterPro" id="IPR040026">
    <property type="entry name" value="FliD"/>
</dbReference>
<organism evidence="8 9">
    <name type="scientific">Edaphosphingomonas laterariae</name>
    <dbReference type="NCBI Taxonomy" id="861865"/>
    <lineage>
        <taxon>Bacteria</taxon>
        <taxon>Pseudomonadati</taxon>
        <taxon>Pseudomonadota</taxon>
        <taxon>Alphaproteobacteria</taxon>
        <taxon>Sphingomonadales</taxon>
        <taxon>Rhizorhabdaceae</taxon>
        <taxon>Edaphosphingomonas</taxon>
    </lineage>
</organism>
<gene>
    <name evidence="8" type="ORF">SAMN06295912_10698</name>
</gene>
<evidence type="ECO:0000313" key="8">
    <source>
        <dbReference type="EMBL" id="SNS43038.1"/>
    </source>
</evidence>
<feature type="domain" description="Flagellar hook-associated protein 2 C-terminal" evidence="7">
    <location>
        <begin position="224"/>
        <end position="517"/>
    </location>
</feature>
<name>A0A239EFK5_9SPHN</name>
<evidence type="ECO:0000259" key="7">
    <source>
        <dbReference type="Pfam" id="PF07195"/>
    </source>
</evidence>
<feature type="domain" description="Flagellar hook-associated protein 2 N-terminal" evidence="6">
    <location>
        <begin position="12"/>
        <end position="110"/>
    </location>
</feature>
<dbReference type="OrthoDB" id="7388356at2"/>
<dbReference type="RefSeq" id="WP_089219114.1">
    <property type="nucleotide sequence ID" value="NZ_FZOS01000006.1"/>
</dbReference>
<evidence type="ECO:0000256" key="1">
    <source>
        <dbReference type="ARBA" id="ARBA00009764"/>
    </source>
</evidence>
<proteinExistence type="inferred from homology"/>
<keyword evidence="8" id="KW-0282">Flagellum</keyword>
<evidence type="ECO:0000256" key="3">
    <source>
        <dbReference type="ARBA" id="ARBA00023054"/>
    </source>
</evidence>
<keyword evidence="4 5" id="KW-0975">Bacterial flagellum</keyword>
<evidence type="ECO:0000256" key="5">
    <source>
        <dbReference type="RuleBase" id="RU362066"/>
    </source>
</evidence>
<keyword evidence="5" id="KW-0964">Secreted</keyword>
<dbReference type="EMBL" id="FZOS01000006">
    <property type="protein sequence ID" value="SNS43038.1"/>
    <property type="molecule type" value="Genomic_DNA"/>
</dbReference>
<dbReference type="GO" id="GO:0007155">
    <property type="term" value="P:cell adhesion"/>
    <property type="evidence" value="ECO:0007669"/>
    <property type="project" value="InterPro"/>
</dbReference>
<evidence type="ECO:0000313" key="9">
    <source>
        <dbReference type="Proteomes" id="UP000198281"/>
    </source>
</evidence>
<keyword evidence="3" id="KW-0175">Coiled coil</keyword>
<keyword evidence="8" id="KW-0969">Cilium</keyword>
<dbReference type="Pfam" id="PF07195">
    <property type="entry name" value="FliD_C"/>
    <property type="match status" value="1"/>
</dbReference>
<dbReference type="InterPro" id="IPR010809">
    <property type="entry name" value="FliD_C"/>
</dbReference>
<keyword evidence="8" id="KW-0966">Cell projection</keyword>